<feature type="compositionally biased region" description="Basic and acidic residues" evidence="1">
    <location>
        <begin position="114"/>
        <end position="142"/>
    </location>
</feature>
<protein>
    <submittedName>
        <fullName evidence="4">Protein kinase domain-containing protein</fullName>
    </submittedName>
</protein>
<proteinExistence type="predicted"/>
<dbReference type="SUPFAM" id="SSF56112">
    <property type="entry name" value="Protein kinase-like (PK-like)"/>
    <property type="match status" value="1"/>
</dbReference>
<dbReference type="InterPro" id="IPR011009">
    <property type="entry name" value="Kinase-like_dom_sf"/>
</dbReference>
<name>A0A1I7Y148_9BILA</name>
<feature type="compositionally biased region" description="Basic and acidic residues" evidence="1">
    <location>
        <begin position="35"/>
        <end position="47"/>
    </location>
</feature>
<dbReference type="SMART" id="SM00220">
    <property type="entry name" value="S_TKc"/>
    <property type="match status" value="1"/>
</dbReference>
<reference evidence="4" key="1">
    <citation type="submission" date="2016-11" db="UniProtKB">
        <authorList>
            <consortium name="WormBaseParasite"/>
        </authorList>
    </citation>
    <scope>IDENTIFICATION</scope>
</reference>
<dbReference type="GO" id="GO:0004672">
    <property type="term" value="F:protein kinase activity"/>
    <property type="evidence" value="ECO:0007669"/>
    <property type="project" value="InterPro"/>
</dbReference>
<dbReference type="PROSITE" id="PS50011">
    <property type="entry name" value="PROTEIN_KINASE_DOM"/>
    <property type="match status" value="1"/>
</dbReference>
<dbReference type="WBParaSite" id="L893_g11534.t1">
    <property type="protein sequence ID" value="L893_g11534.t1"/>
    <property type="gene ID" value="L893_g11534"/>
</dbReference>
<feature type="region of interest" description="Disordered" evidence="1">
    <location>
        <begin position="1"/>
        <end position="149"/>
    </location>
</feature>
<evidence type="ECO:0000313" key="4">
    <source>
        <dbReference type="WBParaSite" id="L893_g11534.t1"/>
    </source>
</evidence>
<feature type="compositionally biased region" description="Polar residues" evidence="1">
    <location>
        <begin position="486"/>
        <end position="498"/>
    </location>
</feature>
<evidence type="ECO:0000259" key="2">
    <source>
        <dbReference type="PROSITE" id="PS50011"/>
    </source>
</evidence>
<dbReference type="GO" id="GO:0005524">
    <property type="term" value="F:ATP binding"/>
    <property type="evidence" value="ECO:0007669"/>
    <property type="project" value="InterPro"/>
</dbReference>
<organism evidence="3 4">
    <name type="scientific">Steinernema glaseri</name>
    <dbReference type="NCBI Taxonomy" id="37863"/>
    <lineage>
        <taxon>Eukaryota</taxon>
        <taxon>Metazoa</taxon>
        <taxon>Ecdysozoa</taxon>
        <taxon>Nematoda</taxon>
        <taxon>Chromadorea</taxon>
        <taxon>Rhabditida</taxon>
        <taxon>Tylenchina</taxon>
        <taxon>Panagrolaimomorpha</taxon>
        <taxon>Strongyloidoidea</taxon>
        <taxon>Steinernematidae</taxon>
        <taxon>Steinernema</taxon>
    </lineage>
</organism>
<dbReference type="Pfam" id="PF00069">
    <property type="entry name" value="Pkinase"/>
    <property type="match status" value="1"/>
</dbReference>
<dbReference type="PANTHER" id="PTHR11909">
    <property type="entry name" value="CASEIN KINASE-RELATED"/>
    <property type="match status" value="1"/>
</dbReference>
<feature type="region of interest" description="Disordered" evidence="1">
    <location>
        <begin position="477"/>
        <end position="520"/>
    </location>
</feature>
<dbReference type="InterPro" id="IPR000719">
    <property type="entry name" value="Prot_kinase_dom"/>
</dbReference>
<feature type="compositionally biased region" description="Basic residues" evidence="1">
    <location>
        <begin position="17"/>
        <end position="34"/>
    </location>
</feature>
<keyword evidence="3" id="KW-1185">Reference proteome</keyword>
<accession>A0A1I7Y148</accession>
<dbReference type="Gene3D" id="1.10.510.10">
    <property type="entry name" value="Transferase(Phosphotransferase) domain 1"/>
    <property type="match status" value="1"/>
</dbReference>
<dbReference type="AlphaFoldDB" id="A0A1I7Y148"/>
<sequence length="520" mass="58474">MGSKKRNASANEESQGKRKGKSTARRGAASRRKTDRPVVKDVSIKSESRHKRTKKMRSENEMPGRPPGPSPEGARPKLEQAGSKKKTHRNCTERSDLLLSPAPTASKTSPKAQAKSEEERSAERAGEKKEEENSEERKRAVEENEVSGLEAEAPHCIPKIQLSAGDILIINEKKFTLKGKLEGDYGRVNMVETEKPSGFWLTFYFESNEAKVKRLKTMSTVSALAAAHGRNHILRILNRGEDKKLGLKFVTTDAILMTLSELLHEKCADAFPHDVALHLCLATFECVEDIHQIGFVHRDVKPAAFAFGREPNAKKIFLTNFGLARRYRRPRDLSHLSRRKRVPFMGSVTYASRGVHQRMERSRKDDLESWFYTCIEFLEGDALPWKKMTDREQILSVKEAFMSAAGFPVATKKFAKITVEFQSIARHIDSLEYRASPDCGSIKKLLGAAMETAKVKPNDVHFTWDWEKIAEDVKKHMESKDEKRNTISPPTKQLTISPTDKEEATDGAGQAVQNCEPTAS</sequence>
<evidence type="ECO:0000313" key="3">
    <source>
        <dbReference type="Proteomes" id="UP000095287"/>
    </source>
</evidence>
<feature type="domain" description="Protein kinase" evidence="2">
    <location>
        <begin position="174"/>
        <end position="496"/>
    </location>
</feature>
<dbReference type="InterPro" id="IPR050235">
    <property type="entry name" value="CK1_Ser-Thr_kinase"/>
</dbReference>
<dbReference type="Proteomes" id="UP000095287">
    <property type="component" value="Unplaced"/>
</dbReference>
<feature type="compositionally biased region" description="Polar residues" evidence="1">
    <location>
        <begin position="511"/>
        <end position="520"/>
    </location>
</feature>
<evidence type="ECO:0000256" key="1">
    <source>
        <dbReference type="SAM" id="MobiDB-lite"/>
    </source>
</evidence>